<evidence type="ECO:0000259" key="13">
    <source>
        <dbReference type="Pfam" id="PF00438"/>
    </source>
</evidence>
<evidence type="ECO:0000256" key="2">
    <source>
        <dbReference type="ARBA" id="ARBA00009685"/>
    </source>
</evidence>
<evidence type="ECO:0000313" key="17">
    <source>
        <dbReference type="Proteomes" id="UP000186156"/>
    </source>
</evidence>
<dbReference type="STRING" id="252246.SAMN05421799_11650"/>
<dbReference type="GO" id="GO:0005737">
    <property type="term" value="C:cytoplasm"/>
    <property type="evidence" value="ECO:0007669"/>
    <property type="project" value="UniProtKB-SubCell"/>
</dbReference>
<dbReference type="Pfam" id="PF02772">
    <property type="entry name" value="S-AdoMet_synt_M"/>
    <property type="match status" value="1"/>
</dbReference>
<dbReference type="RefSeq" id="WP_076349202.1">
    <property type="nucleotide sequence ID" value="NZ_FTOO01000016.1"/>
</dbReference>
<evidence type="ECO:0000256" key="8">
    <source>
        <dbReference type="ARBA" id="ARBA00022842"/>
    </source>
</evidence>
<comment type="similarity">
    <text evidence="2 10 12">Belongs to the AdoMet synthase family.</text>
</comment>
<feature type="binding site" description="in other chain" evidence="10">
    <location>
        <begin position="256"/>
        <end position="257"/>
    </location>
    <ligand>
        <name>ATP</name>
        <dbReference type="ChEBI" id="CHEBI:30616"/>
        <note>ligand shared between two neighboring subunits</note>
    </ligand>
</feature>
<evidence type="ECO:0000256" key="6">
    <source>
        <dbReference type="ARBA" id="ARBA00022741"/>
    </source>
</evidence>
<evidence type="ECO:0000256" key="12">
    <source>
        <dbReference type="RuleBase" id="RU004462"/>
    </source>
</evidence>
<evidence type="ECO:0000256" key="11">
    <source>
        <dbReference type="RuleBase" id="RU000542"/>
    </source>
</evidence>
<comment type="pathway">
    <text evidence="1 10">Amino-acid biosynthesis; S-adenosyl-L-methionine biosynthesis; S-adenosyl-L-methionine from L-methionine: step 1/1.</text>
</comment>
<evidence type="ECO:0000256" key="3">
    <source>
        <dbReference type="ARBA" id="ARBA00022563"/>
    </source>
</evidence>
<evidence type="ECO:0000256" key="4">
    <source>
        <dbReference type="ARBA" id="ARBA00022679"/>
    </source>
</evidence>
<dbReference type="GO" id="GO:0006730">
    <property type="term" value="P:one-carbon metabolic process"/>
    <property type="evidence" value="ECO:0007669"/>
    <property type="project" value="UniProtKB-KW"/>
</dbReference>
<feature type="binding site" evidence="10">
    <location>
        <position position="250"/>
    </location>
    <ligand>
        <name>L-methionine</name>
        <dbReference type="ChEBI" id="CHEBI:57844"/>
        <note>ligand shared between two neighboring subunits</note>
    </ligand>
</feature>
<dbReference type="PROSITE" id="PS00377">
    <property type="entry name" value="ADOMET_SYNTHASE_2"/>
    <property type="match status" value="1"/>
</dbReference>
<dbReference type="InterPro" id="IPR022629">
    <property type="entry name" value="S-AdoMet_synt_central"/>
</dbReference>
<dbReference type="InterPro" id="IPR022631">
    <property type="entry name" value="ADOMET_SYNTHASE_CS"/>
</dbReference>
<evidence type="ECO:0000256" key="5">
    <source>
        <dbReference type="ARBA" id="ARBA00022723"/>
    </source>
</evidence>
<evidence type="ECO:0000259" key="14">
    <source>
        <dbReference type="Pfam" id="PF02772"/>
    </source>
</evidence>
<protein>
    <recommendedName>
        <fullName evidence="10">S-adenosylmethionine synthase</fullName>
        <shortName evidence="10">AdoMet synthase</shortName>
        <ecNumber evidence="10">2.5.1.6</ecNumber>
    </recommendedName>
    <alternativeName>
        <fullName evidence="10">MAT</fullName>
    </alternativeName>
    <alternativeName>
        <fullName evidence="10">Methionine adenosyltransferase</fullName>
    </alternativeName>
</protein>
<feature type="binding site" evidence="10">
    <location>
        <position position="250"/>
    </location>
    <ligand>
        <name>ATP</name>
        <dbReference type="ChEBI" id="CHEBI:30616"/>
        <note>ligand shared between two neighboring subunits</note>
    </ligand>
</feature>
<dbReference type="GO" id="GO:0005524">
    <property type="term" value="F:ATP binding"/>
    <property type="evidence" value="ECO:0007669"/>
    <property type="project" value="UniProtKB-UniRule"/>
</dbReference>
<dbReference type="GO" id="GO:0000287">
    <property type="term" value="F:magnesium ion binding"/>
    <property type="evidence" value="ECO:0007669"/>
    <property type="project" value="UniProtKB-UniRule"/>
</dbReference>
<dbReference type="PROSITE" id="PS00376">
    <property type="entry name" value="ADOMET_SYNTHASE_1"/>
    <property type="match status" value="1"/>
</dbReference>
<organism evidence="16 17">
    <name type="scientific">Alicyclobacillus vulcanalis</name>
    <dbReference type="NCBI Taxonomy" id="252246"/>
    <lineage>
        <taxon>Bacteria</taxon>
        <taxon>Bacillati</taxon>
        <taxon>Bacillota</taxon>
        <taxon>Bacilli</taxon>
        <taxon>Bacillales</taxon>
        <taxon>Alicyclobacillaceae</taxon>
        <taxon>Alicyclobacillus</taxon>
    </lineage>
</organism>
<comment type="function">
    <text evidence="10">Catalyzes the formation of S-adenosylmethionine (AdoMet) from methionine and ATP. The overall synthetic reaction is composed of two sequential steps, AdoMet formation and the subsequent tripolyphosphate hydrolysis which occurs prior to release of AdoMet from the enzyme.</text>
</comment>
<dbReference type="Pfam" id="PF00438">
    <property type="entry name" value="S-AdoMet_synt_N"/>
    <property type="match status" value="1"/>
</dbReference>
<dbReference type="Gene3D" id="3.30.300.10">
    <property type="match status" value="3"/>
</dbReference>
<accession>A0A1N7PSC5</accession>
<evidence type="ECO:0000313" key="16">
    <source>
        <dbReference type="EMBL" id="SIT13337.1"/>
    </source>
</evidence>
<keyword evidence="7 10" id="KW-0067">ATP-binding</keyword>
<feature type="binding site" description="in other chain" evidence="10">
    <location>
        <position position="17"/>
    </location>
    <ligand>
        <name>ATP</name>
        <dbReference type="ChEBI" id="CHEBI:30616"/>
        <note>ligand shared between two neighboring subunits</note>
    </ligand>
</feature>
<dbReference type="InterPro" id="IPR002133">
    <property type="entry name" value="S-AdoMet_synthetase"/>
</dbReference>
<dbReference type="EMBL" id="FTOO01000016">
    <property type="protein sequence ID" value="SIT13337.1"/>
    <property type="molecule type" value="Genomic_DNA"/>
</dbReference>
<feature type="region of interest" description="Flexible loop" evidence="10">
    <location>
        <begin position="100"/>
        <end position="110"/>
    </location>
</feature>
<evidence type="ECO:0000256" key="7">
    <source>
        <dbReference type="ARBA" id="ARBA00022840"/>
    </source>
</evidence>
<keyword evidence="4 10" id="KW-0808">Transferase</keyword>
<dbReference type="PANTHER" id="PTHR11964">
    <property type="entry name" value="S-ADENOSYLMETHIONINE SYNTHETASE"/>
    <property type="match status" value="1"/>
</dbReference>
<dbReference type="PIRSF" id="PIRSF000497">
    <property type="entry name" value="MAT"/>
    <property type="match status" value="1"/>
</dbReference>
<comment type="cofactor">
    <cofactor evidence="10">
        <name>Mg(2+)</name>
        <dbReference type="ChEBI" id="CHEBI:18420"/>
    </cofactor>
    <text evidence="10">Binds 2 divalent ions per subunit.</text>
</comment>
<name>A0A1N7PSC5_9BACL</name>
<feature type="domain" description="S-adenosylmethionine synthetase C-terminal" evidence="15">
    <location>
        <begin position="244"/>
        <end position="382"/>
    </location>
</feature>
<feature type="binding site" description="in other chain" evidence="10">
    <location>
        <position position="281"/>
    </location>
    <ligand>
        <name>L-methionine</name>
        <dbReference type="ChEBI" id="CHEBI:57844"/>
        <note>ligand shared between two neighboring subunits</note>
    </ligand>
</feature>
<keyword evidence="17" id="KW-1185">Reference proteome</keyword>
<comment type="subunit">
    <text evidence="10">Homotetramer; dimer of dimers.</text>
</comment>
<dbReference type="GO" id="GO:0004478">
    <property type="term" value="F:methionine adenosyltransferase activity"/>
    <property type="evidence" value="ECO:0007669"/>
    <property type="project" value="UniProtKB-UniRule"/>
</dbReference>
<feature type="binding site" description="in other chain" evidence="10">
    <location>
        <begin position="174"/>
        <end position="176"/>
    </location>
    <ligand>
        <name>ATP</name>
        <dbReference type="ChEBI" id="CHEBI:30616"/>
        <note>ligand shared between two neighboring subunits</note>
    </ligand>
</feature>
<dbReference type="GO" id="GO:0006556">
    <property type="term" value="P:S-adenosylmethionine biosynthetic process"/>
    <property type="evidence" value="ECO:0007669"/>
    <property type="project" value="UniProtKB-UniRule"/>
</dbReference>
<sequence length="402" mass="44281">MNGVKRLITAESVTAGHPDKMCDVIADAILDAYLALDPHARVSCEVAVTADLILITGEITTDVYVDITRIVRDTVREIGYTRTFFFDPDSVSILISVNKQSMDIARGVDFAFERKNGRKDEHLDLGAGDQGIVYGFACDETPELMPLPISLAHKLAHRLHQARANEEVPYIGPDGKTQVTIEYYDGHPVRIDTVVISTQHMDHVSIDQLREDIWRYVVSPVLPKNLVVDDTTRYLVNPTGRFVLGGPLADKGLKGRKIVVDTYGGAARHGGGAFSGKDATKVDRSAAYAARYIAKNIVAAGLAKRCEVQIGYVIGMAEPVSVDVDTFGTGKIPDDSLREVVKKCFDLRPQGFIKMLNLNRPIYKQTAAYGHFGRSDVDLPWEHTDRVDLLLKTVLSGSHKYA</sequence>
<dbReference type="InterPro" id="IPR022630">
    <property type="entry name" value="S-AdoMet_synt_C"/>
</dbReference>
<dbReference type="AlphaFoldDB" id="A0A1N7PSC5"/>
<feature type="binding site" evidence="10">
    <location>
        <position position="277"/>
    </location>
    <ligand>
        <name>ATP</name>
        <dbReference type="ChEBI" id="CHEBI:30616"/>
        <note>ligand shared between two neighboring subunits</note>
    </ligand>
</feature>
<evidence type="ECO:0000259" key="15">
    <source>
        <dbReference type="Pfam" id="PF02773"/>
    </source>
</evidence>
<feature type="binding site" description="in other chain" evidence="10">
    <location>
        <begin position="241"/>
        <end position="242"/>
    </location>
    <ligand>
        <name>ATP</name>
        <dbReference type="ChEBI" id="CHEBI:30616"/>
        <note>ligand shared between two neighboring subunits</note>
    </ligand>
</feature>
<proteinExistence type="inferred from homology"/>
<dbReference type="Proteomes" id="UP000186156">
    <property type="component" value="Unassembled WGS sequence"/>
</dbReference>
<gene>
    <name evidence="10" type="primary">metK</name>
    <name evidence="16" type="ORF">SAMN05421799_11650</name>
</gene>
<dbReference type="HAMAP" id="MF_00086">
    <property type="entry name" value="S_AdoMet_synth1"/>
    <property type="match status" value="1"/>
</dbReference>
<feature type="binding site" evidence="10">
    <location>
        <position position="19"/>
    </location>
    <ligand>
        <name>Mg(2+)</name>
        <dbReference type="ChEBI" id="CHEBI:18420"/>
    </ligand>
</feature>
<evidence type="ECO:0000256" key="9">
    <source>
        <dbReference type="ARBA" id="ARBA00022958"/>
    </source>
</evidence>
<feature type="domain" description="S-adenosylmethionine synthetase N-terminal" evidence="13">
    <location>
        <begin position="6"/>
        <end position="101"/>
    </location>
</feature>
<keyword evidence="10" id="KW-0963">Cytoplasm</keyword>
<dbReference type="EC" id="2.5.1.6" evidence="10"/>
<dbReference type="NCBIfam" id="TIGR01034">
    <property type="entry name" value="metK"/>
    <property type="match status" value="1"/>
</dbReference>
<feature type="domain" description="S-adenosylmethionine synthetase central" evidence="14">
    <location>
        <begin position="125"/>
        <end position="242"/>
    </location>
</feature>
<keyword evidence="8 10" id="KW-0460">Magnesium</keyword>
<dbReference type="SUPFAM" id="SSF55973">
    <property type="entry name" value="S-adenosylmethionine synthetase"/>
    <property type="match status" value="3"/>
</dbReference>
<dbReference type="UniPathway" id="UPA00315">
    <property type="reaction ID" value="UER00080"/>
</dbReference>
<keyword evidence="6 10" id="KW-0547">Nucleotide-binding</keyword>
<dbReference type="OrthoDB" id="9801686at2"/>
<feature type="binding site" description="in other chain" evidence="10">
    <location>
        <position position="100"/>
    </location>
    <ligand>
        <name>L-methionine</name>
        <dbReference type="ChEBI" id="CHEBI:57844"/>
        <note>ligand shared between two neighboring subunits</note>
    </ligand>
</feature>
<feature type="binding site" description="in other chain" evidence="10">
    <location>
        <position position="58"/>
    </location>
    <ligand>
        <name>L-methionine</name>
        <dbReference type="ChEBI" id="CHEBI:57844"/>
        <note>ligand shared between two neighboring subunits</note>
    </ligand>
</feature>
<dbReference type="CDD" id="cd18079">
    <property type="entry name" value="S-AdoMet_synt"/>
    <property type="match status" value="1"/>
</dbReference>
<feature type="binding site" evidence="10">
    <location>
        <position position="273"/>
    </location>
    <ligand>
        <name>ATP</name>
        <dbReference type="ChEBI" id="CHEBI:30616"/>
        <note>ligand shared between two neighboring subunits</note>
    </ligand>
</feature>
<dbReference type="InterPro" id="IPR022628">
    <property type="entry name" value="S-AdoMet_synt_N"/>
</dbReference>
<comment type="cofactor">
    <cofactor evidence="10">
        <name>K(+)</name>
        <dbReference type="ChEBI" id="CHEBI:29103"/>
    </cofactor>
    <text evidence="10">Binds 1 potassium ion per subunit.</text>
</comment>
<dbReference type="FunFam" id="3.30.300.10:FF:000003">
    <property type="entry name" value="S-adenosylmethionine synthase"/>
    <property type="match status" value="1"/>
</dbReference>
<feature type="binding site" evidence="10">
    <location>
        <position position="45"/>
    </location>
    <ligand>
        <name>K(+)</name>
        <dbReference type="ChEBI" id="CHEBI:29103"/>
    </ligand>
</feature>
<comment type="catalytic activity">
    <reaction evidence="10">
        <text>L-methionine + ATP + H2O = S-adenosyl-L-methionine + phosphate + diphosphate</text>
        <dbReference type="Rhea" id="RHEA:21080"/>
        <dbReference type="ChEBI" id="CHEBI:15377"/>
        <dbReference type="ChEBI" id="CHEBI:30616"/>
        <dbReference type="ChEBI" id="CHEBI:33019"/>
        <dbReference type="ChEBI" id="CHEBI:43474"/>
        <dbReference type="ChEBI" id="CHEBI:57844"/>
        <dbReference type="ChEBI" id="CHEBI:59789"/>
        <dbReference type="EC" id="2.5.1.6"/>
    </reaction>
</comment>
<keyword evidence="3 10" id="KW-0554">One-carbon metabolism</keyword>
<comment type="subcellular location">
    <subcellularLocation>
        <location evidence="10 11">Cytoplasm</location>
    </subcellularLocation>
</comment>
<keyword evidence="9 10" id="KW-0630">Potassium</keyword>
<dbReference type="InterPro" id="IPR022636">
    <property type="entry name" value="S-AdoMet_synthetase_sfam"/>
</dbReference>
<dbReference type="Pfam" id="PF02773">
    <property type="entry name" value="S-AdoMet_synt_C"/>
    <property type="match status" value="1"/>
</dbReference>
<evidence type="ECO:0000256" key="10">
    <source>
        <dbReference type="HAMAP-Rule" id="MF_00086"/>
    </source>
</evidence>
<keyword evidence="5 10" id="KW-0479">Metal-binding</keyword>
<evidence type="ECO:0000256" key="1">
    <source>
        <dbReference type="ARBA" id="ARBA00005224"/>
    </source>
</evidence>
<reference evidence="17" key="1">
    <citation type="submission" date="2017-01" db="EMBL/GenBank/DDBJ databases">
        <authorList>
            <person name="Varghese N."/>
            <person name="Submissions S."/>
        </authorList>
    </citation>
    <scope>NUCLEOTIDE SEQUENCE [LARGE SCALE GENOMIC DNA]</scope>
    <source>
        <strain evidence="17">DSM 16176</strain>
    </source>
</reference>